<dbReference type="Proteomes" id="UP000887569">
    <property type="component" value="Unplaced"/>
</dbReference>
<name>A0A915AMT4_PARUN</name>
<sequence length="79" mass="9885">MAFRLSSHYLAFFFCRMRHIIFDQSTYEWIITLTTLVTLISYMDYYAYRLLKFDAYSTYYLKNKEFYGFMNDVTFELRW</sequence>
<protein>
    <submittedName>
        <fullName evidence="3">EXS domain-containing protein</fullName>
    </submittedName>
</protein>
<feature type="transmembrane region" description="Helical" evidence="1">
    <location>
        <begin position="26"/>
        <end position="48"/>
    </location>
</feature>
<proteinExistence type="predicted"/>
<reference evidence="3" key="1">
    <citation type="submission" date="2022-11" db="UniProtKB">
        <authorList>
            <consortium name="WormBaseParasite"/>
        </authorList>
    </citation>
    <scope>IDENTIFICATION</scope>
</reference>
<evidence type="ECO:0000313" key="3">
    <source>
        <dbReference type="WBParaSite" id="PgR009X_g145_t01"/>
    </source>
</evidence>
<evidence type="ECO:0000256" key="1">
    <source>
        <dbReference type="SAM" id="Phobius"/>
    </source>
</evidence>
<dbReference type="AlphaFoldDB" id="A0A915AMT4"/>
<accession>A0A915AMT4</accession>
<keyword evidence="1" id="KW-0812">Transmembrane</keyword>
<evidence type="ECO:0000313" key="2">
    <source>
        <dbReference type="Proteomes" id="UP000887569"/>
    </source>
</evidence>
<keyword evidence="2" id="KW-1185">Reference proteome</keyword>
<dbReference type="WBParaSite" id="PgR009X_g145_t01">
    <property type="protein sequence ID" value="PgR009X_g145_t01"/>
    <property type="gene ID" value="PgR009X_g145"/>
</dbReference>
<keyword evidence="1" id="KW-0472">Membrane</keyword>
<organism evidence="2 3">
    <name type="scientific">Parascaris univalens</name>
    <name type="common">Nematode worm</name>
    <dbReference type="NCBI Taxonomy" id="6257"/>
    <lineage>
        <taxon>Eukaryota</taxon>
        <taxon>Metazoa</taxon>
        <taxon>Ecdysozoa</taxon>
        <taxon>Nematoda</taxon>
        <taxon>Chromadorea</taxon>
        <taxon>Rhabditida</taxon>
        <taxon>Spirurina</taxon>
        <taxon>Ascaridomorpha</taxon>
        <taxon>Ascaridoidea</taxon>
        <taxon>Ascarididae</taxon>
        <taxon>Parascaris</taxon>
    </lineage>
</organism>
<keyword evidence="1" id="KW-1133">Transmembrane helix</keyword>